<proteinExistence type="predicted"/>
<name>A0A553HLL6_9PEZI</name>
<dbReference type="STRING" id="2512241.A0A553HLL6"/>
<dbReference type="InterPro" id="IPR010730">
    <property type="entry name" value="HET"/>
</dbReference>
<evidence type="ECO:0000313" key="3">
    <source>
        <dbReference type="EMBL" id="TRX88848.1"/>
    </source>
</evidence>
<evidence type="ECO:0000259" key="2">
    <source>
        <dbReference type="Pfam" id="PF06985"/>
    </source>
</evidence>
<reference evidence="4" key="1">
    <citation type="submission" date="2019-06" db="EMBL/GenBank/DDBJ databases">
        <title>Draft genome sequence of the griseofulvin-producing fungus Xylaria cubensis strain G536.</title>
        <authorList>
            <person name="Mead M.E."/>
            <person name="Raja H.A."/>
            <person name="Steenwyk J.L."/>
            <person name="Knowles S.L."/>
            <person name="Oberlies N.H."/>
            <person name="Rokas A."/>
        </authorList>
    </citation>
    <scope>NUCLEOTIDE SEQUENCE [LARGE SCALE GENOMIC DNA]</scope>
    <source>
        <strain evidence="4">G536</strain>
    </source>
</reference>
<dbReference type="PANTHER" id="PTHR24148">
    <property type="entry name" value="ANKYRIN REPEAT DOMAIN-CONTAINING PROTEIN 39 HOMOLOG-RELATED"/>
    <property type="match status" value="1"/>
</dbReference>
<comment type="caution">
    <text evidence="3">The sequence shown here is derived from an EMBL/GenBank/DDBJ whole genome shotgun (WGS) entry which is preliminary data.</text>
</comment>
<organism evidence="3 4">
    <name type="scientific">Xylaria flabelliformis</name>
    <dbReference type="NCBI Taxonomy" id="2512241"/>
    <lineage>
        <taxon>Eukaryota</taxon>
        <taxon>Fungi</taxon>
        <taxon>Dikarya</taxon>
        <taxon>Ascomycota</taxon>
        <taxon>Pezizomycotina</taxon>
        <taxon>Sordariomycetes</taxon>
        <taxon>Xylariomycetidae</taxon>
        <taxon>Xylariales</taxon>
        <taxon>Xylariaceae</taxon>
        <taxon>Xylaria</taxon>
    </lineage>
</organism>
<evidence type="ECO:0000313" key="4">
    <source>
        <dbReference type="Proteomes" id="UP000319160"/>
    </source>
</evidence>
<dbReference type="OrthoDB" id="2157530at2759"/>
<evidence type="ECO:0000256" key="1">
    <source>
        <dbReference type="SAM" id="MobiDB-lite"/>
    </source>
</evidence>
<dbReference type="EMBL" id="VFLP01000079">
    <property type="protein sequence ID" value="TRX88848.1"/>
    <property type="molecule type" value="Genomic_DNA"/>
</dbReference>
<feature type="compositionally biased region" description="Low complexity" evidence="1">
    <location>
        <begin position="422"/>
        <end position="434"/>
    </location>
</feature>
<sequence>MYFYCHEKLELYRYTLEGKDLVPCTTLIKIPEDFGRLDNVVNPRGNLMAITKEGYILRVTSPCVFTPKAVNEAWVKSNDPRDWWLKLDKISNAFSVPTIAMFGVKDERGLGVPMWYHQGGCVIGPQELHGRSVQLIGFHSQNTAAWLRVWESPGVSKGWQQDYAGKIVGALSNLTKRGSRHAEVLFLLDKARDAAATSWFSPFNSQIFKFTPEVSSPSSLLPSWLGGNIEGTFNYVHCRKNGNLYALIQGTTTKKIGNFPIFRRKGDALTLSVDGPSTFKVLPMRNVRNIGMAADAGATLMLSDGAWKVYVAFSMSTFANSAKLLTINLPPIAHPSHVVVIDGKDKDLIVVDSVAGTSLTLTSAQEGEGAAVVLQGTQGYSAALIVMPRQTPAPRRGVKRQSSDHEPAPEVEGRKGRKNAKTSISTESESSTVEQRQRLTTTDLEFDYDQSQLRDPRPTPGRVRRPRLQGREVTDELKRQFFIPKLERPKGRFNRFRMEKFDQEQVLLDPAHAFHDSYVCYTNGPRGPPTYDSAGFQLDFEKVADSRDPKSYRDFMRGLGEAHEERDLFETFFDPLDQPGTNHRNTVKPYVKDHISKDLGVPWHQINAQYTREWLQRGFRKRSFLNGGGSRMTKSLGSYARQEVTDKLVQQLSKSVPINSITYDRDSIGRTFYHIPSMSSASGIAMGSSSKGVDGVVEVISDILRGNASSGDRAKVAQGLSTMPHPPGIGDWPRRLLHVPSMTSMLWQPGNYYSRFHEPKYNAMSYTWGRFRLDKDSPAPHAARLRVDDIEWDIPPIDPLHFSVDEFRAIINRVAQSAYMTPVEFIWVDIACIDQRRGSEEGNTEIGRQAAIFRGAQQVFIWLTSNCAEEARRAYKVIKQLPVLINSLEPDNLSSPDWQDKQEEAEAILQNWRRSFHIYLSDPWFSSLWALQEATLCPFAQILSLDAGKSLTASDLPGKDSTNEFEEFLAFVNGIYMDLCELLLDNDSSILSGHGKAISICSEVKQLIEKRGLPELFWGNRIAIYCAAGNRTATESCDYVYAIQQVFGYRLGNTTGSGDSKNRIWSLPELEVQLGRQLVHDYPMQSQMHAFTKVVSRGQGWHINSHSRFAAPNTVSPWHGLWDEEPEPSCEITSQQIKGVWYGRFSGYMCEYGTMHPCWEEINQGVVSFQHIVLDAIPKEAAMKSGEPLQYRTVGHVRDPKGPGEANTMAAWLASFYESQPLYILRLGSRKVAENEYFEREIVALLLLEIEPLSELKYWKRIGFCSWSCMGTQSRATTGILAANDNSDVWHKAEGFFG</sequence>
<feature type="domain" description="Heterokaryon incompatibility" evidence="2">
    <location>
        <begin position="761"/>
        <end position="933"/>
    </location>
</feature>
<keyword evidence="4" id="KW-1185">Reference proteome</keyword>
<feature type="compositionally biased region" description="Basic and acidic residues" evidence="1">
    <location>
        <begin position="401"/>
        <end position="414"/>
    </location>
</feature>
<dbReference type="Proteomes" id="UP000319160">
    <property type="component" value="Unassembled WGS sequence"/>
</dbReference>
<gene>
    <name evidence="3" type="ORF">FHL15_010307</name>
</gene>
<protein>
    <recommendedName>
        <fullName evidence="2">Heterokaryon incompatibility domain-containing protein</fullName>
    </recommendedName>
</protein>
<dbReference type="PANTHER" id="PTHR24148:SF64">
    <property type="entry name" value="HETEROKARYON INCOMPATIBILITY DOMAIN-CONTAINING PROTEIN"/>
    <property type="match status" value="1"/>
</dbReference>
<accession>A0A553HLL6</accession>
<feature type="compositionally biased region" description="Polar residues" evidence="1">
    <location>
        <begin position="438"/>
        <end position="451"/>
    </location>
</feature>
<feature type="region of interest" description="Disordered" evidence="1">
    <location>
        <begin position="389"/>
        <end position="465"/>
    </location>
</feature>
<dbReference type="Pfam" id="PF06985">
    <property type="entry name" value="HET"/>
    <property type="match status" value="1"/>
</dbReference>
<dbReference type="InterPro" id="IPR052895">
    <property type="entry name" value="HetReg/Transcr_Mod"/>
</dbReference>